<reference evidence="8 9" key="1">
    <citation type="submission" date="2019-09" db="EMBL/GenBank/DDBJ databases">
        <title>Bird 10,000 Genomes (B10K) Project - Family phase.</title>
        <authorList>
            <person name="Zhang G."/>
        </authorList>
    </citation>
    <scope>NUCLEOTIDE SEQUENCE [LARGE SCALE GENOMIC DNA]</scope>
    <source>
        <strain evidence="8">B10K-DU-029-51</strain>
    </source>
</reference>
<dbReference type="Proteomes" id="UP000570592">
    <property type="component" value="Unassembled WGS sequence"/>
</dbReference>
<comment type="catalytic activity">
    <reaction evidence="1">
        <text>1-(9Z-octadecenoyl)-sn-glycero-3-phosphate + H2O = 1-(9Z-octadecenoyl)-sn-glycerol + phosphate</text>
        <dbReference type="Rhea" id="RHEA:39835"/>
        <dbReference type="ChEBI" id="CHEBI:15377"/>
        <dbReference type="ChEBI" id="CHEBI:43474"/>
        <dbReference type="ChEBI" id="CHEBI:74544"/>
        <dbReference type="ChEBI" id="CHEBI:75757"/>
    </reaction>
    <physiologicalReaction direction="left-to-right" evidence="1">
        <dbReference type="Rhea" id="RHEA:39836"/>
    </physiologicalReaction>
</comment>
<dbReference type="InterPro" id="IPR033379">
    <property type="entry name" value="Acid_Pase_AS"/>
</dbReference>
<comment type="similarity">
    <text evidence="2">Belongs to the histidine acid phosphatase family.</text>
</comment>
<dbReference type="GO" id="GO:0005739">
    <property type="term" value="C:mitochondrion"/>
    <property type="evidence" value="ECO:0007669"/>
    <property type="project" value="TreeGrafter"/>
</dbReference>
<dbReference type="PANTHER" id="PTHR11567:SF202">
    <property type="entry name" value="LYSOPHOSPHATIDIC ACID PHOSPHATASE TYPE 6"/>
    <property type="match status" value="1"/>
</dbReference>
<comment type="catalytic activity">
    <reaction evidence="4">
        <text>a phosphate monoester + H2O = an alcohol + phosphate</text>
        <dbReference type="Rhea" id="RHEA:15017"/>
        <dbReference type="ChEBI" id="CHEBI:15377"/>
        <dbReference type="ChEBI" id="CHEBI:30879"/>
        <dbReference type="ChEBI" id="CHEBI:43474"/>
        <dbReference type="ChEBI" id="CHEBI:67140"/>
        <dbReference type="EC" id="3.1.3.2"/>
    </reaction>
    <physiologicalReaction direction="left-to-right" evidence="4">
        <dbReference type="Rhea" id="RHEA:15018"/>
    </physiologicalReaction>
</comment>
<dbReference type="FunFam" id="3.40.50.1240:FF:000030">
    <property type="entry name" value="Lysophosphatidic acid phosphatase type 6"/>
    <property type="match status" value="1"/>
</dbReference>
<feature type="signal peptide" evidence="7">
    <location>
        <begin position="1"/>
        <end position="24"/>
    </location>
</feature>
<dbReference type="AlphaFoldDB" id="A0A7L3IAU5"/>
<dbReference type="InterPro" id="IPR029033">
    <property type="entry name" value="His_PPase_superfam"/>
</dbReference>
<dbReference type="PROSITE" id="PS00778">
    <property type="entry name" value="HIS_ACID_PHOSPHAT_2"/>
    <property type="match status" value="1"/>
</dbReference>
<name>A0A7L3IAU5_9PASS</name>
<comment type="caution">
    <text evidence="8">The sequence shown here is derived from an EMBL/GenBank/DDBJ whole genome shotgun (WGS) entry which is preliminary data.</text>
</comment>
<dbReference type="GO" id="GO:0052642">
    <property type="term" value="F:lysophosphatidic acid phosphatase activity"/>
    <property type="evidence" value="ECO:0007669"/>
    <property type="project" value="TreeGrafter"/>
</dbReference>
<protein>
    <recommendedName>
        <fullName evidence="6">Lysophosphatidic acid phosphatase type 6</fullName>
        <ecNumber evidence="3">3.1.3.2</ecNumber>
    </recommendedName>
</protein>
<evidence type="ECO:0000256" key="3">
    <source>
        <dbReference type="ARBA" id="ARBA00012646"/>
    </source>
</evidence>
<dbReference type="InterPro" id="IPR050645">
    <property type="entry name" value="Histidine_acid_phosphatase"/>
</dbReference>
<dbReference type="SUPFAM" id="SSF53254">
    <property type="entry name" value="Phosphoglycerate mutase-like"/>
    <property type="match status" value="1"/>
</dbReference>
<dbReference type="GO" id="GO:2001311">
    <property type="term" value="P:lysobisphosphatidic acid metabolic process"/>
    <property type="evidence" value="ECO:0007669"/>
    <property type="project" value="TreeGrafter"/>
</dbReference>
<evidence type="ECO:0000256" key="6">
    <source>
        <dbReference type="ARBA" id="ARBA00071693"/>
    </source>
</evidence>
<evidence type="ECO:0000256" key="7">
    <source>
        <dbReference type="SAM" id="SignalP"/>
    </source>
</evidence>
<dbReference type="EMBL" id="VZTX01017295">
    <property type="protein sequence ID" value="NXU14797.1"/>
    <property type="molecule type" value="Genomic_DNA"/>
</dbReference>
<accession>A0A7L3IAU5</accession>
<evidence type="ECO:0000256" key="1">
    <source>
        <dbReference type="ARBA" id="ARBA00000235"/>
    </source>
</evidence>
<evidence type="ECO:0000313" key="8">
    <source>
        <dbReference type="EMBL" id="NXU14797.1"/>
    </source>
</evidence>
<sequence length="409" mass="46408">MGWGPRLWLLGGLAAWTQRRRAAAAGRDDSAAGRRRDLELRLVQVVFRHGARTPLHQLPGAEPVEWCRTLLDVPAKTKFDYVVTDLNGGPQPPSALDEEYKKTVFKGGVVAGQLTKVGMQQTFALGERLRRNYVEEAKFLSPKFKPAEVFVRSTNIFRNLESTRCLLAGLYRQQKEGSVVIVTDDVSSEMLYPNFQNCQRLDNLTRDRLENAKRDPGISGDLKKIKKRMGIDGDESVDFFVLLDTMFAERVHNLSSCPVLKSFQQTVERRAVDSMLFLLEDSSREVLQMNIGLLLNTLKKNIKAAINPSNPAEKARKLYLYASHDSTLIPLLMALGTFDNKWPPYAADVTLELYQHQHSKEWFVRTMYRGEEQVVKGCKEGLCPLEDFLEVLSKYSVSPEEYKNLCSQT</sequence>
<evidence type="ECO:0000256" key="5">
    <source>
        <dbReference type="ARBA" id="ARBA00053526"/>
    </source>
</evidence>
<keyword evidence="7" id="KW-0732">Signal</keyword>
<keyword evidence="9" id="KW-1185">Reference proteome</keyword>
<feature type="non-terminal residue" evidence="8">
    <location>
        <position position="409"/>
    </location>
</feature>
<dbReference type="CDD" id="cd07061">
    <property type="entry name" value="HP_HAP_like"/>
    <property type="match status" value="1"/>
</dbReference>
<feature type="non-terminal residue" evidence="8">
    <location>
        <position position="1"/>
    </location>
</feature>
<proteinExistence type="inferred from homology"/>
<evidence type="ECO:0000256" key="4">
    <source>
        <dbReference type="ARBA" id="ARBA00033695"/>
    </source>
</evidence>
<evidence type="ECO:0000256" key="2">
    <source>
        <dbReference type="ARBA" id="ARBA00005375"/>
    </source>
</evidence>
<dbReference type="EC" id="3.1.3.2" evidence="3"/>
<feature type="chain" id="PRO_5029841474" description="Lysophosphatidic acid phosphatase type 6" evidence="7">
    <location>
        <begin position="25"/>
        <end position="409"/>
    </location>
</feature>
<evidence type="ECO:0000313" key="9">
    <source>
        <dbReference type="Proteomes" id="UP000570592"/>
    </source>
</evidence>
<dbReference type="PROSITE" id="PS00616">
    <property type="entry name" value="HIS_ACID_PHOSPHAT_1"/>
    <property type="match status" value="1"/>
</dbReference>
<dbReference type="Gene3D" id="3.40.50.1240">
    <property type="entry name" value="Phosphoglycerate mutase-like"/>
    <property type="match status" value="1"/>
</dbReference>
<gene>
    <name evidence="8" type="primary">Acp6</name>
    <name evidence="8" type="ORF">PARPUN_R01289</name>
</gene>
<dbReference type="InterPro" id="IPR000560">
    <property type="entry name" value="His_Pase_clade-2"/>
</dbReference>
<dbReference type="GO" id="GO:0003993">
    <property type="term" value="F:acid phosphatase activity"/>
    <property type="evidence" value="ECO:0007669"/>
    <property type="project" value="UniProtKB-EC"/>
</dbReference>
<dbReference type="PANTHER" id="PTHR11567">
    <property type="entry name" value="ACID PHOSPHATASE-RELATED"/>
    <property type="match status" value="1"/>
</dbReference>
<comment type="function">
    <text evidence="5">Hydrolyzes lysophosphatidic acid (LPA) containing a medium length fatty acid chain to the corresponding monoacylglycerol. Has highest activity with lysophosphatidic acid containing myristate (C14:0), monounsaturated oleate (C18:1) or palmitate (C16:0), and lower activity with C18:0 and C6:0 lysophosphatidic acid.</text>
</comment>
<dbReference type="Pfam" id="PF00328">
    <property type="entry name" value="His_Phos_2"/>
    <property type="match status" value="1"/>
</dbReference>
<organism evidence="8 9">
    <name type="scientific">Pardalotus punctatus</name>
    <name type="common">spotted pardalote</name>
    <dbReference type="NCBI Taxonomy" id="254575"/>
    <lineage>
        <taxon>Eukaryota</taxon>
        <taxon>Metazoa</taxon>
        <taxon>Chordata</taxon>
        <taxon>Craniata</taxon>
        <taxon>Vertebrata</taxon>
        <taxon>Euteleostomi</taxon>
        <taxon>Archelosauria</taxon>
        <taxon>Archosauria</taxon>
        <taxon>Dinosauria</taxon>
        <taxon>Saurischia</taxon>
        <taxon>Theropoda</taxon>
        <taxon>Coelurosauria</taxon>
        <taxon>Aves</taxon>
        <taxon>Neognathae</taxon>
        <taxon>Neoaves</taxon>
        <taxon>Telluraves</taxon>
        <taxon>Australaves</taxon>
        <taxon>Passeriformes</taxon>
        <taxon>Meliphagoidea</taxon>
        <taxon>Pardalotidae</taxon>
        <taxon>Pardalotus</taxon>
    </lineage>
</organism>